<reference evidence="1" key="1">
    <citation type="submission" date="2023-04" db="EMBL/GenBank/DDBJ databases">
        <title>A chromosome-level genome assembly of the parasitoid wasp Eretmocerus hayati.</title>
        <authorList>
            <person name="Zhong Y."/>
            <person name="Liu S."/>
            <person name="Liu Y."/>
        </authorList>
    </citation>
    <scope>NUCLEOTIDE SEQUENCE</scope>
    <source>
        <strain evidence="1">ZJU_SS_LIU_2023</strain>
    </source>
</reference>
<sequence length="340" mass="39010">MSSSDEPSGCLGQCFEQSYRIVWTIHRPIREKPHISPKFYTGLNKENVWYLRLDSWNGENGYCNLMLFLEECVSPSGKVPVRVDFFISGRQSKETENTGEQRYIGKKNGISLLNCLRSQEIRNAYEHSASRDGLQIRCVITHDVIPTRRMKNNSENEMQARCRHRIIKDLQLMVNDDKFSDVELVVKKEKFHAHKMMLASRSPVFAAMFQNDMQENQSNIVEIPDFSPGVVLKLLSYIYTDSVENIQDSVDDLIAAAEKYQLDGLKSMCSKVIIEKLDKENVIASLILANLYRIDDLKQEAMSFIIDNLKNLEEIDGFDAFMASHPSLMKELLKSFSKGT</sequence>
<comment type="caution">
    <text evidence="1">The sequence shown here is derived from an EMBL/GenBank/DDBJ whole genome shotgun (WGS) entry which is preliminary data.</text>
</comment>
<protein>
    <submittedName>
        <fullName evidence="1">Uncharacterized protein</fullName>
    </submittedName>
</protein>
<name>A0ACC2NZR2_9HYME</name>
<organism evidence="1 2">
    <name type="scientific">Eretmocerus hayati</name>
    <dbReference type="NCBI Taxonomy" id="131215"/>
    <lineage>
        <taxon>Eukaryota</taxon>
        <taxon>Metazoa</taxon>
        <taxon>Ecdysozoa</taxon>
        <taxon>Arthropoda</taxon>
        <taxon>Hexapoda</taxon>
        <taxon>Insecta</taxon>
        <taxon>Pterygota</taxon>
        <taxon>Neoptera</taxon>
        <taxon>Endopterygota</taxon>
        <taxon>Hymenoptera</taxon>
        <taxon>Apocrita</taxon>
        <taxon>Proctotrupomorpha</taxon>
        <taxon>Chalcidoidea</taxon>
        <taxon>Aphelinidae</taxon>
        <taxon>Aphelininae</taxon>
        <taxon>Eretmocerus</taxon>
    </lineage>
</organism>
<accession>A0ACC2NZR2</accession>
<evidence type="ECO:0000313" key="2">
    <source>
        <dbReference type="Proteomes" id="UP001239111"/>
    </source>
</evidence>
<evidence type="ECO:0000313" key="1">
    <source>
        <dbReference type="EMBL" id="KAJ8675030.1"/>
    </source>
</evidence>
<keyword evidence="2" id="KW-1185">Reference proteome</keyword>
<gene>
    <name evidence="1" type="ORF">QAD02_010816</name>
</gene>
<dbReference type="Proteomes" id="UP001239111">
    <property type="component" value="Chromosome 2"/>
</dbReference>
<dbReference type="EMBL" id="CM056742">
    <property type="protein sequence ID" value="KAJ8675030.1"/>
    <property type="molecule type" value="Genomic_DNA"/>
</dbReference>
<proteinExistence type="predicted"/>